<dbReference type="EMBL" id="JXTB01000108">
    <property type="protein sequence ID" value="PON62993.1"/>
    <property type="molecule type" value="Genomic_DNA"/>
</dbReference>
<feature type="transmembrane region" description="Helical" evidence="12">
    <location>
        <begin position="237"/>
        <end position="255"/>
    </location>
</feature>
<evidence type="ECO:0000256" key="11">
    <source>
        <dbReference type="ARBA" id="ARBA00023136"/>
    </source>
</evidence>
<evidence type="ECO:0000256" key="9">
    <source>
        <dbReference type="ARBA" id="ARBA00022989"/>
    </source>
</evidence>
<feature type="transmembrane region" description="Helical" evidence="12">
    <location>
        <begin position="365"/>
        <end position="392"/>
    </location>
</feature>
<feature type="transmembrane region" description="Helical" evidence="12">
    <location>
        <begin position="73"/>
        <end position="95"/>
    </location>
</feature>
<gene>
    <name evidence="15" type="ORF">PanWU01x14_134400</name>
</gene>
<comment type="caution">
    <text evidence="15">The sequence shown here is derived from an EMBL/GenBank/DDBJ whole genome shotgun (WGS) entry which is preliminary data.</text>
</comment>
<dbReference type="GO" id="GO:0009705">
    <property type="term" value="C:plant-type vacuole membrane"/>
    <property type="evidence" value="ECO:0007669"/>
    <property type="project" value="UniProtKB-ARBA"/>
</dbReference>
<evidence type="ECO:0000313" key="15">
    <source>
        <dbReference type="EMBL" id="PON62993.1"/>
    </source>
</evidence>
<comment type="similarity">
    <text evidence="2">Belongs to the Ca(2+):cation antiporter (CaCA) (TC 2.A.19) family. Cation/proton exchanger (CAX) subfamily.</text>
</comment>
<dbReference type="GO" id="GO:0010351">
    <property type="term" value="P:lithium ion transport"/>
    <property type="evidence" value="ECO:0007669"/>
    <property type="project" value="UniProtKB-ARBA"/>
</dbReference>
<evidence type="ECO:0000256" key="4">
    <source>
        <dbReference type="ARBA" id="ARBA00022449"/>
    </source>
</evidence>
<dbReference type="STRING" id="3476.A0A2P5CPM7"/>
<evidence type="ECO:0000256" key="12">
    <source>
        <dbReference type="RuleBase" id="RU365028"/>
    </source>
</evidence>
<comment type="function">
    <text evidence="12">Vacuolar cation/proton exchanger (CAX). Translocates Ca(2+) and other metal ions into vacuoles using the proton gradient formed by H(+)-ATPase and H(+)-pyrophosphatase.</text>
</comment>
<evidence type="ECO:0000256" key="6">
    <source>
        <dbReference type="ARBA" id="ARBA00022568"/>
    </source>
</evidence>
<dbReference type="PANTHER" id="PTHR31503:SF42">
    <property type="entry name" value="VACUOLAR CATION_PROTON EXCHANGER"/>
    <property type="match status" value="1"/>
</dbReference>
<accession>A0A2P5CPM7</accession>
<dbReference type="Gene3D" id="1.20.1420.30">
    <property type="entry name" value="NCX, central ion-binding region"/>
    <property type="match status" value="2"/>
</dbReference>
<protein>
    <recommendedName>
        <fullName evidence="12">Vacuolar cation/proton exchanger</fullName>
    </recommendedName>
</protein>
<feature type="transmembrane region" description="Helical" evidence="12">
    <location>
        <begin position="101"/>
        <end position="120"/>
    </location>
</feature>
<keyword evidence="11 12" id="KW-0472">Membrane</keyword>
<keyword evidence="9 12" id="KW-1133">Transmembrane helix</keyword>
<dbReference type="InterPro" id="IPR004837">
    <property type="entry name" value="NaCa_Exmemb"/>
</dbReference>
<dbReference type="FunFam" id="1.20.1420.30:FF:000020">
    <property type="entry name" value="Vacuolar cation/proton exchanger"/>
    <property type="match status" value="1"/>
</dbReference>
<evidence type="ECO:0000256" key="10">
    <source>
        <dbReference type="ARBA" id="ARBA00023065"/>
    </source>
</evidence>
<dbReference type="PANTHER" id="PTHR31503">
    <property type="entry name" value="VACUOLAR CALCIUM ION TRANSPORTER"/>
    <property type="match status" value="1"/>
</dbReference>
<dbReference type="FunFam" id="1.20.1420.30:FF:000008">
    <property type="entry name" value="Vacuolar cation/proton exchanger"/>
    <property type="match status" value="1"/>
</dbReference>
<keyword evidence="8 12" id="KW-0106">Calcium</keyword>
<keyword evidence="16" id="KW-1185">Reference proteome</keyword>
<feature type="compositionally biased region" description="Polar residues" evidence="13">
    <location>
        <begin position="36"/>
        <end position="45"/>
    </location>
</feature>
<evidence type="ECO:0000256" key="1">
    <source>
        <dbReference type="ARBA" id="ARBA00004128"/>
    </source>
</evidence>
<feature type="domain" description="Sodium/calcium exchanger membrane region" evidence="14">
    <location>
        <begin position="300"/>
        <end position="442"/>
    </location>
</feature>
<dbReference type="GO" id="GO:0030026">
    <property type="term" value="P:intracellular manganese ion homeostasis"/>
    <property type="evidence" value="ECO:0007669"/>
    <property type="project" value="UniProtKB-ARBA"/>
</dbReference>
<dbReference type="OrthoDB" id="1699231at2759"/>
<feature type="transmembrane region" description="Helical" evidence="12">
    <location>
        <begin position="165"/>
        <end position="184"/>
    </location>
</feature>
<keyword evidence="7 12" id="KW-0812">Transmembrane</keyword>
<feature type="transmembrane region" description="Helical" evidence="12">
    <location>
        <begin position="424"/>
        <end position="444"/>
    </location>
</feature>
<feature type="domain" description="Sodium/calcium exchanger membrane region" evidence="14">
    <location>
        <begin position="101"/>
        <end position="257"/>
    </location>
</feature>
<proteinExistence type="inferred from homology"/>
<dbReference type="NCBIfam" id="TIGR00378">
    <property type="entry name" value="cax"/>
    <property type="match status" value="1"/>
</dbReference>
<dbReference type="AlphaFoldDB" id="A0A2P5CPM7"/>
<dbReference type="NCBIfam" id="TIGR00846">
    <property type="entry name" value="caca2"/>
    <property type="match status" value="1"/>
</dbReference>
<feature type="transmembrane region" description="Helical" evidence="12">
    <location>
        <begin position="205"/>
        <end position="225"/>
    </location>
</feature>
<comment type="caution">
    <text evidence="12">Lacks conserved residue(s) required for the propagation of feature annotation.</text>
</comment>
<keyword evidence="6 12" id="KW-0109">Calcium transport</keyword>
<reference evidence="16" key="1">
    <citation type="submission" date="2016-06" db="EMBL/GenBank/DDBJ databases">
        <title>Parallel loss of symbiosis genes in relatives of nitrogen-fixing non-legume Parasponia.</title>
        <authorList>
            <person name="Van Velzen R."/>
            <person name="Holmer R."/>
            <person name="Bu F."/>
            <person name="Rutten L."/>
            <person name="Van Zeijl A."/>
            <person name="Liu W."/>
            <person name="Santuari L."/>
            <person name="Cao Q."/>
            <person name="Sharma T."/>
            <person name="Shen D."/>
            <person name="Roswanjaya Y."/>
            <person name="Wardhani T."/>
            <person name="Kalhor M.S."/>
            <person name="Jansen J."/>
            <person name="Van den Hoogen J."/>
            <person name="Gungor B."/>
            <person name="Hartog M."/>
            <person name="Hontelez J."/>
            <person name="Verver J."/>
            <person name="Yang W.-C."/>
            <person name="Schijlen E."/>
            <person name="Repin R."/>
            <person name="Schilthuizen M."/>
            <person name="Schranz E."/>
            <person name="Heidstra R."/>
            <person name="Miyata K."/>
            <person name="Fedorova E."/>
            <person name="Kohlen W."/>
            <person name="Bisseling T."/>
            <person name="Smit S."/>
            <person name="Geurts R."/>
        </authorList>
    </citation>
    <scope>NUCLEOTIDE SEQUENCE [LARGE SCALE GENOMIC DNA]</scope>
    <source>
        <strain evidence="16">cv. WU1-14</strain>
    </source>
</reference>
<sequence length="469" mass="51210">MDDTGETVNEMENGISDHQNNTKGGLGLGLGKSGSRTPQNMSSSLLRKKSDPILVSKVRFQMLRAFLTNLQEVILGTKLALLFPAIPLAVAADFYHFGRPWIFALSLLGLTPLAERVSFLTEQIAYFTGPTVGGLLNATCGNATELIIALFALHQKKIDVVKYSLLGSILSNLLLVLGTSLLCGGLANLKKEQRYDRKQADVNSLLLLLGLLCHMLPLMFKYAAAPGIYIANYTLQLSRASSIFMLVAYMAYIFFQLKTHRQLFDAQEVQDMRTVSYNMYAKEQEDGEEEKALIGFWSAFSWLVGMTIIIAVLSEYVVGTIEAASSSWGISVSFISIILLPIVGNAAEHAGSIIFALKNKLDISLGVALGSATQISMFVVPLSVIVAWIMHIRMDLDFSLLETSSLAFTIIITAFTLQDGTSHYMKGIVLFLCYVIIAACFFVQKTPLNNTTYGNLGAEHNPSSGVLVA</sequence>
<dbReference type="GO" id="GO:0006874">
    <property type="term" value="P:intracellular calcium ion homeostasis"/>
    <property type="evidence" value="ECO:0007669"/>
    <property type="project" value="TreeGrafter"/>
</dbReference>
<keyword evidence="3 12" id="KW-0813">Transport</keyword>
<dbReference type="Pfam" id="PF01699">
    <property type="entry name" value="Na_Ca_ex"/>
    <property type="match status" value="2"/>
</dbReference>
<dbReference type="InterPro" id="IPR004713">
    <property type="entry name" value="CaH_exchang"/>
</dbReference>
<keyword evidence="10 12" id="KW-0406">Ion transport</keyword>
<feature type="transmembrane region" description="Helical" evidence="12">
    <location>
        <begin position="292"/>
        <end position="313"/>
    </location>
</feature>
<keyword evidence="5 12" id="KW-0926">Vacuole</keyword>
<feature type="transmembrane region" description="Helical" evidence="12">
    <location>
        <begin position="325"/>
        <end position="344"/>
    </location>
</feature>
<evidence type="ECO:0000256" key="5">
    <source>
        <dbReference type="ARBA" id="ARBA00022554"/>
    </source>
</evidence>
<feature type="transmembrane region" description="Helical" evidence="12">
    <location>
        <begin position="132"/>
        <end position="153"/>
    </location>
</feature>
<dbReference type="GO" id="GO:0055062">
    <property type="term" value="P:phosphate ion homeostasis"/>
    <property type="evidence" value="ECO:0007669"/>
    <property type="project" value="UniProtKB-ARBA"/>
</dbReference>
<dbReference type="InterPro" id="IPR004798">
    <property type="entry name" value="CAX-like"/>
</dbReference>
<evidence type="ECO:0000256" key="8">
    <source>
        <dbReference type="ARBA" id="ARBA00022837"/>
    </source>
</evidence>
<evidence type="ECO:0000256" key="13">
    <source>
        <dbReference type="SAM" id="MobiDB-lite"/>
    </source>
</evidence>
<evidence type="ECO:0000313" key="16">
    <source>
        <dbReference type="Proteomes" id="UP000237105"/>
    </source>
</evidence>
<feature type="region of interest" description="Disordered" evidence="13">
    <location>
        <begin position="1"/>
        <end position="45"/>
    </location>
</feature>
<comment type="subcellular location">
    <subcellularLocation>
        <location evidence="1">Vacuole membrane</location>
        <topology evidence="1">Multi-pass membrane protein</topology>
    </subcellularLocation>
</comment>
<dbReference type="GO" id="GO:0010119">
    <property type="term" value="P:regulation of stomatal movement"/>
    <property type="evidence" value="ECO:0007669"/>
    <property type="project" value="UniProtKB-ARBA"/>
</dbReference>
<dbReference type="GO" id="GO:0006882">
    <property type="term" value="P:intracellular zinc ion homeostasis"/>
    <property type="evidence" value="ECO:0007669"/>
    <property type="project" value="UniProtKB-ARBA"/>
</dbReference>
<organism evidence="15 16">
    <name type="scientific">Parasponia andersonii</name>
    <name type="common">Sponia andersonii</name>
    <dbReference type="NCBI Taxonomy" id="3476"/>
    <lineage>
        <taxon>Eukaryota</taxon>
        <taxon>Viridiplantae</taxon>
        <taxon>Streptophyta</taxon>
        <taxon>Embryophyta</taxon>
        <taxon>Tracheophyta</taxon>
        <taxon>Spermatophyta</taxon>
        <taxon>Magnoliopsida</taxon>
        <taxon>eudicotyledons</taxon>
        <taxon>Gunneridae</taxon>
        <taxon>Pentapetalae</taxon>
        <taxon>rosids</taxon>
        <taxon>fabids</taxon>
        <taxon>Rosales</taxon>
        <taxon>Cannabaceae</taxon>
        <taxon>Parasponia</taxon>
    </lineage>
</organism>
<keyword evidence="4 12" id="KW-0050">Antiport</keyword>
<evidence type="ECO:0000256" key="2">
    <source>
        <dbReference type="ARBA" id="ARBA00008248"/>
    </source>
</evidence>
<dbReference type="GO" id="GO:0061993">
    <property type="term" value="C:calcium:proton antiporter complex"/>
    <property type="evidence" value="ECO:0007669"/>
    <property type="project" value="UniProtKB-ARBA"/>
</dbReference>
<evidence type="ECO:0000256" key="7">
    <source>
        <dbReference type="ARBA" id="ARBA00022692"/>
    </source>
</evidence>
<evidence type="ECO:0000256" key="3">
    <source>
        <dbReference type="ARBA" id="ARBA00022448"/>
    </source>
</evidence>
<evidence type="ECO:0000259" key="14">
    <source>
        <dbReference type="Pfam" id="PF01699"/>
    </source>
</evidence>
<dbReference type="Proteomes" id="UP000237105">
    <property type="component" value="Unassembled WGS sequence"/>
</dbReference>
<dbReference type="GO" id="GO:0015369">
    <property type="term" value="F:calcium:proton antiporter activity"/>
    <property type="evidence" value="ECO:0007669"/>
    <property type="project" value="UniProtKB-UniRule"/>
</dbReference>
<dbReference type="InterPro" id="IPR044880">
    <property type="entry name" value="NCX_ion-bd_dom_sf"/>
</dbReference>
<name>A0A2P5CPM7_PARAD</name>